<evidence type="ECO:0000313" key="11">
    <source>
        <dbReference type="Proteomes" id="UP001164794"/>
    </source>
</evidence>
<dbReference type="GO" id="GO:0008780">
    <property type="term" value="F:acyl-[acyl-carrier-protein]-UDP-N-acetylglucosamine O-acyltransferase activity"/>
    <property type="evidence" value="ECO:0007669"/>
    <property type="project" value="UniProtKB-UniRule"/>
</dbReference>
<keyword evidence="1 7" id="KW-0444">Lipid biosynthesis</keyword>
<dbReference type="Proteomes" id="UP001164794">
    <property type="component" value="Chromosome"/>
</dbReference>
<comment type="catalytic activity">
    <reaction evidence="7">
        <text>a (3R)-hydroxyacyl-[ACP] + UDP-N-acetyl-alpha-D-glucosamine = a UDP-3-O-[(3R)-3-hydroxyacyl]-N-acetyl-alpha-D-glucosamine + holo-[ACP]</text>
        <dbReference type="Rhea" id="RHEA:67812"/>
        <dbReference type="Rhea" id="RHEA-COMP:9685"/>
        <dbReference type="Rhea" id="RHEA-COMP:9945"/>
        <dbReference type="ChEBI" id="CHEBI:57705"/>
        <dbReference type="ChEBI" id="CHEBI:64479"/>
        <dbReference type="ChEBI" id="CHEBI:78827"/>
        <dbReference type="ChEBI" id="CHEBI:173225"/>
        <dbReference type="EC" id="2.3.1.129"/>
    </reaction>
</comment>
<evidence type="ECO:0000256" key="5">
    <source>
        <dbReference type="ARBA" id="ARBA00023098"/>
    </source>
</evidence>
<sequence>MAIHPTAIIDPHAELDSSVEVGAYSIIGPDVRIGARTRIGPHVVIEGHTTIGEDNHIFQFASLGGVPQDKKYAGELTKLEIGDRNTIREFCTFNLGTVQDEGVTRLGNDNWIMAYVHLAHDCQVGSHTIFANSAQLAGHVHIGDWVILGGFTLIHQFCRVGDHAMTGFGSHISQDIAPFLMVSGTPTSTYGINSVGLKRRGFTTEQIADIRKAYKTVYRSGLSLEEAKSRLLEEAAASQEAADYIRQMHTFIEGAQRGLLR</sequence>
<evidence type="ECO:0000256" key="4">
    <source>
        <dbReference type="ARBA" id="ARBA00022737"/>
    </source>
</evidence>
<reference evidence="9" key="2">
    <citation type="journal article" date="2022" name="Front. Microbiol.">
        <title>New perspectives on an old grouping: The genomic and phenotypic variability of Oxalobacter formigenes and the implications for calcium oxalate stone prevention.</title>
        <authorList>
            <person name="Chmiel J.A."/>
            <person name="Carr C."/>
            <person name="Stuivenberg G.A."/>
            <person name="Venema R."/>
            <person name="Chanyi R.M."/>
            <person name="Al K.F."/>
            <person name="Giguere D."/>
            <person name="Say H."/>
            <person name="Akouris P.P."/>
            <person name="Dominguez Romero S.A."/>
            <person name="Kwong A."/>
            <person name="Tai V."/>
            <person name="Koval S.F."/>
            <person name="Razvi H."/>
            <person name="Bjazevic J."/>
            <person name="Burton J.P."/>
        </authorList>
    </citation>
    <scope>NUCLEOTIDE SEQUENCE</scope>
    <source>
        <strain evidence="9">OxK</strain>
    </source>
</reference>
<dbReference type="AlphaFoldDB" id="A0A9E9NY71"/>
<dbReference type="Proteomes" id="UP001164819">
    <property type="component" value="Chromosome"/>
</dbReference>
<dbReference type="GO" id="GO:0016020">
    <property type="term" value="C:membrane"/>
    <property type="evidence" value="ECO:0007669"/>
    <property type="project" value="GOC"/>
</dbReference>
<dbReference type="NCBIfam" id="NF003657">
    <property type="entry name" value="PRK05289.1"/>
    <property type="match status" value="1"/>
</dbReference>
<keyword evidence="11" id="KW-1185">Reference proteome</keyword>
<dbReference type="Gene3D" id="1.20.1180.10">
    <property type="entry name" value="Udp N-acetylglucosamine O-acyltransferase, C-terminal domain"/>
    <property type="match status" value="1"/>
</dbReference>
<reference evidence="10" key="1">
    <citation type="journal article" date="2022" name="Front. Microbiol.">
        <title>New perspectives on an old grouping: The genomic and phenotypic variability of Oxalobacter formigenes and the implications for calcium oxalate stone prevention.</title>
        <authorList>
            <person name="Chmiel J.A."/>
            <person name="Carr C."/>
            <person name="Stuivenberg G.A."/>
            <person name="Venema R."/>
            <person name="Chanyi R.M."/>
            <person name="Al K.F."/>
            <person name="Giguere D."/>
            <person name="Say H."/>
            <person name="Akouris P.P."/>
            <person name="Dominguez Romero S.A."/>
            <person name="Kwong A."/>
            <person name="Tai V."/>
            <person name="Koval S.F."/>
            <person name="Razvi H."/>
            <person name="Bjazevic J."/>
            <person name="Burton J.P."/>
        </authorList>
    </citation>
    <scope>NUCLEOTIDE SEQUENCE</scope>
    <source>
        <strain evidence="10">HOxNP-1</strain>
    </source>
</reference>
<dbReference type="Pfam" id="PF00132">
    <property type="entry name" value="Hexapep"/>
    <property type="match status" value="1"/>
</dbReference>
<dbReference type="PANTHER" id="PTHR43480">
    <property type="entry name" value="ACYL-[ACYL-CARRIER-PROTEIN]--UDP-N-ACETYLGLUCOSAMINE O-ACYLTRANSFERASE"/>
    <property type="match status" value="1"/>
</dbReference>
<evidence type="ECO:0000313" key="10">
    <source>
        <dbReference type="EMBL" id="WAV96720.1"/>
    </source>
</evidence>
<dbReference type="EMBL" id="CP098248">
    <property type="protein sequence ID" value="WAV96720.1"/>
    <property type="molecule type" value="Genomic_DNA"/>
</dbReference>
<evidence type="ECO:0000256" key="1">
    <source>
        <dbReference type="ARBA" id="ARBA00022516"/>
    </source>
</evidence>
<comment type="subunit">
    <text evidence="7">Homotrimer.</text>
</comment>
<evidence type="ECO:0000256" key="7">
    <source>
        <dbReference type="HAMAP-Rule" id="MF_00387"/>
    </source>
</evidence>
<organism evidence="9">
    <name type="scientific">Oxalobacter aliiformigenes</name>
    <dbReference type="NCBI Taxonomy" id="2946593"/>
    <lineage>
        <taxon>Bacteria</taxon>
        <taxon>Pseudomonadati</taxon>
        <taxon>Pseudomonadota</taxon>
        <taxon>Betaproteobacteria</taxon>
        <taxon>Burkholderiales</taxon>
        <taxon>Oxalobacteraceae</taxon>
        <taxon>Oxalobacter</taxon>
    </lineage>
</organism>
<dbReference type="InterPro" id="IPR011004">
    <property type="entry name" value="Trimer_LpxA-like_sf"/>
</dbReference>
<proteinExistence type="inferred from homology"/>
<keyword evidence="6 7" id="KW-0012">Acyltransferase</keyword>
<dbReference type="HAMAP" id="MF_00387">
    <property type="entry name" value="LpxA"/>
    <property type="match status" value="1"/>
</dbReference>
<evidence type="ECO:0000256" key="2">
    <source>
        <dbReference type="ARBA" id="ARBA00022556"/>
    </source>
</evidence>
<evidence type="ECO:0000256" key="6">
    <source>
        <dbReference type="ARBA" id="ARBA00023315"/>
    </source>
</evidence>
<dbReference type="InterPro" id="IPR037157">
    <property type="entry name" value="Acetyltransf_C_sf"/>
</dbReference>
<dbReference type="InterPro" id="IPR029098">
    <property type="entry name" value="Acetyltransf_C"/>
</dbReference>
<protein>
    <recommendedName>
        <fullName evidence="7">Acyl-[acyl-carrier-protein]--UDP-N-acetylglucosamine O-acyltransferase</fullName>
        <shortName evidence="7">UDP-N-acetylglucosamine acyltransferase</shortName>
        <ecNumber evidence="7">2.3.1.129</ecNumber>
    </recommendedName>
</protein>
<accession>A0A9E9NY71</accession>
<keyword evidence="2 7" id="KW-0441">Lipid A biosynthesis</keyword>
<dbReference type="EMBL" id="CP098251">
    <property type="protein sequence ID" value="WAV90940.1"/>
    <property type="molecule type" value="Genomic_DNA"/>
</dbReference>
<dbReference type="RefSeq" id="WP_269264198.1">
    <property type="nucleotide sequence ID" value="NZ_CP098248.1"/>
</dbReference>
<feature type="domain" description="UDP N-acetylglucosamine O-acyltransferase C-terminal" evidence="8">
    <location>
        <begin position="175"/>
        <end position="259"/>
    </location>
</feature>
<dbReference type="SUPFAM" id="SSF51161">
    <property type="entry name" value="Trimeric LpxA-like enzymes"/>
    <property type="match status" value="1"/>
</dbReference>
<dbReference type="InterPro" id="IPR001451">
    <property type="entry name" value="Hexapep"/>
</dbReference>
<evidence type="ECO:0000259" key="8">
    <source>
        <dbReference type="Pfam" id="PF13720"/>
    </source>
</evidence>
<gene>
    <name evidence="7 9" type="primary">lpxA</name>
    <name evidence="10" type="ORF">NB645_07795</name>
    <name evidence="9" type="ORF">NB646_08925</name>
</gene>
<dbReference type="CDD" id="cd03351">
    <property type="entry name" value="LbH_UDP-GlcNAc_AT"/>
    <property type="match status" value="1"/>
</dbReference>
<comment type="function">
    <text evidence="7">Involved in the biosynthesis of lipid A, a phosphorylated glycolipid that anchors the lipopolysaccharide to the outer membrane of the cell.</text>
</comment>
<name>A0A9E9NY71_9BURK</name>
<dbReference type="GO" id="GO:0009245">
    <property type="term" value="P:lipid A biosynthetic process"/>
    <property type="evidence" value="ECO:0007669"/>
    <property type="project" value="UniProtKB-UniRule"/>
</dbReference>
<evidence type="ECO:0000256" key="3">
    <source>
        <dbReference type="ARBA" id="ARBA00022679"/>
    </source>
</evidence>
<comment type="subcellular location">
    <subcellularLocation>
        <location evidence="7">Cytoplasm</location>
    </subcellularLocation>
</comment>
<dbReference type="Pfam" id="PF13720">
    <property type="entry name" value="Acetyltransf_11"/>
    <property type="match status" value="1"/>
</dbReference>
<dbReference type="Gene3D" id="2.160.10.10">
    <property type="entry name" value="Hexapeptide repeat proteins"/>
    <property type="match status" value="1"/>
</dbReference>
<dbReference type="EC" id="2.3.1.129" evidence="7"/>
<keyword evidence="3 7" id="KW-0808">Transferase</keyword>
<dbReference type="NCBIfam" id="TIGR01852">
    <property type="entry name" value="lipid_A_lpxA"/>
    <property type="match status" value="1"/>
</dbReference>
<dbReference type="GO" id="GO:0005737">
    <property type="term" value="C:cytoplasm"/>
    <property type="evidence" value="ECO:0007669"/>
    <property type="project" value="UniProtKB-SubCell"/>
</dbReference>
<keyword evidence="5 7" id="KW-0443">Lipid metabolism</keyword>
<dbReference type="InterPro" id="IPR010137">
    <property type="entry name" value="Lipid_A_LpxA"/>
</dbReference>
<dbReference type="PANTHER" id="PTHR43480:SF1">
    <property type="entry name" value="ACYL-[ACYL-CARRIER-PROTEIN]--UDP-N-ACETYLGLUCOSAMINE O-ACYLTRANSFERASE, MITOCHONDRIAL-RELATED"/>
    <property type="match status" value="1"/>
</dbReference>
<dbReference type="PIRSF" id="PIRSF000456">
    <property type="entry name" value="UDP-GlcNAc_acltr"/>
    <property type="match status" value="1"/>
</dbReference>
<comment type="pathway">
    <text evidence="7">Glycolipid biosynthesis; lipid IV(A) biosynthesis; lipid IV(A) from (3R)-3-hydroxytetradecanoyl-[acyl-carrier-protein] and UDP-N-acetyl-alpha-D-glucosamine: step 1/6.</text>
</comment>
<evidence type="ECO:0000313" key="9">
    <source>
        <dbReference type="EMBL" id="WAV90940.1"/>
    </source>
</evidence>
<keyword evidence="7" id="KW-0963">Cytoplasm</keyword>
<keyword evidence="4 7" id="KW-0677">Repeat</keyword>
<comment type="similarity">
    <text evidence="7">Belongs to the transferase hexapeptide repeat family. LpxA subfamily.</text>
</comment>